<evidence type="ECO:0000256" key="3">
    <source>
        <dbReference type="SAM" id="MobiDB-lite"/>
    </source>
</evidence>
<keyword evidence="1" id="KW-0479">Metal-binding</keyword>
<evidence type="ECO:0000313" key="6">
    <source>
        <dbReference type="Proteomes" id="UP000242180"/>
    </source>
</evidence>
<dbReference type="Proteomes" id="UP000242180">
    <property type="component" value="Unassembled WGS sequence"/>
</dbReference>
<feature type="region of interest" description="Disordered" evidence="3">
    <location>
        <begin position="148"/>
        <end position="184"/>
    </location>
</feature>
<reference evidence="5 6" key="1">
    <citation type="submission" date="2016-07" db="EMBL/GenBank/DDBJ databases">
        <title>Pervasive Adenine N6-methylation of Active Genes in Fungi.</title>
        <authorList>
            <consortium name="DOE Joint Genome Institute"/>
            <person name="Mondo S.J."/>
            <person name="Dannebaum R.O."/>
            <person name="Kuo R.C."/>
            <person name="Labutti K."/>
            <person name="Haridas S."/>
            <person name="Kuo A."/>
            <person name="Salamov A."/>
            <person name="Ahrendt S.R."/>
            <person name="Lipzen A."/>
            <person name="Sullivan W."/>
            <person name="Andreopoulos W.B."/>
            <person name="Clum A."/>
            <person name="Lindquist E."/>
            <person name="Daum C."/>
            <person name="Ramamoorthy G.K."/>
            <person name="Gryganskyi A."/>
            <person name="Culley D."/>
            <person name="Magnuson J.K."/>
            <person name="James T.Y."/>
            <person name="O'Malley M.A."/>
            <person name="Stajich J.E."/>
            <person name="Spatafora J.W."/>
            <person name="Visel A."/>
            <person name="Grigoriev I.V."/>
        </authorList>
    </citation>
    <scope>NUCLEOTIDE SEQUENCE [LARGE SCALE GENOMIC DNA]</scope>
    <source>
        <strain evidence="5 6">NRRL 2496</strain>
    </source>
</reference>
<feature type="compositionally biased region" description="Low complexity" evidence="3">
    <location>
        <begin position="169"/>
        <end position="184"/>
    </location>
</feature>
<feature type="compositionally biased region" description="Low complexity" evidence="3">
    <location>
        <begin position="81"/>
        <end position="103"/>
    </location>
</feature>
<dbReference type="SMART" id="SM00066">
    <property type="entry name" value="GAL4"/>
    <property type="match status" value="1"/>
</dbReference>
<keyword evidence="2" id="KW-0539">Nucleus</keyword>
<feature type="region of interest" description="Disordered" evidence="3">
    <location>
        <begin position="65"/>
        <end position="112"/>
    </location>
</feature>
<dbReference type="PANTHER" id="PTHR47659:SF7">
    <property type="entry name" value="FUNGAL TRANSCRIPTIONAL REGULATORY PROTEIN, N-TERMINAL DOMAIN-CONTAINING PROTEIN"/>
    <property type="match status" value="1"/>
</dbReference>
<feature type="compositionally biased region" description="Basic residues" evidence="3">
    <location>
        <begin position="151"/>
        <end position="168"/>
    </location>
</feature>
<dbReference type="AlphaFoldDB" id="A0A1X2H0P9"/>
<keyword evidence="6" id="KW-1185">Reference proteome</keyword>
<evidence type="ECO:0000256" key="2">
    <source>
        <dbReference type="ARBA" id="ARBA00023242"/>
    </source>
</evidence>
<evidence type="ECO:0000313" key="5">
    <source>
        <dbReference type="EMBL" id="ORY90994.1"/>
    </source>
</evidence>
<dbReference type="InterPro" id="IPR036864">
    <property type="entry name" value="Zn2-C6_fun-type_DNA-bd_sf"/>
</dbReference>
<dbReference type="CDD" id="cd00067">
    <property type="entry name" value="GAL4"/>
    <property type="match status" value="1"/>
</dbReference>
<dbReference type="InterPro" id="IPR050335">
    <property type="entry name" value="ERT1_acuK_gluconeogen_tf"/>
</dbReference>
<comment type="caution">
    <text evidence="5">The sequence shown here is derived from an EMBL/GenBank/DDBJ whole genome shotgun (WGS) entry which is preliminary data.</text>
</comment>
<dbReference type="SUPFAM" id="SSF57701">
    <property type="entry name" value="Zn2/Cys6 DNA-binding domain"/>
    <property type="match status" value="1"/>
</dbReference>
<evidence type="ECO:0000259" key="4">
    <source>
        <dbReference type="PROSITE" id="PS50048"/>
    </source>
</evidence>
<gene>
    <name evidence="5" type="ORF">BCR43DRAFT_92745</name>
</gene>
<dbReference type="EMBL" id="MCGN01000011">
    <property type="protein sequence ID" value="ORY90994.1"/>
    <property type="molecule type" value="Genomic_DNA"/>
</dbReference>
<dbReference type="GO" id="GO:0000981">
    <property type="term" value="F:DNA-binding transcription factor activity, RNA polymerase II-specific"/>
    <property type="evidence" value="ECO:0007669"/>
    <property type="project" value="InterPro"/>
</dbReference>
<dbReference type="InParanoid" id="A0A1X2H0P9"/>
<dbReference type="GO" id="GO:0008270">
    <property type="term" value="F:zinc ion binding"/>
    <property type="evidence" value="ECO:0007669"/>
    <property type="project" value="InterPro"/>
</dbReference>
<evidence type="ECO:0000256" key="1">
    <source>
        <dbReference type="ARBA" id="ARBA00022723"/>
    </source>
</evidence>
<dbReference type="OrthoDB" id="5575144at2759"/>
<protein>
    <recommendedName>
        <fullName evidence="4">Zn(2)-C6 fungal-type domain-containing protein</fullName>
    </recommendedName>
</protein>
<organism evidence="5 6">
    <name type="scientific">Syncephalastrum racemosum</name>
    <name type="common">Filamentous fungus</name>
    <dbReference type="NCBI Taxonomy" id="13706"/>
    <lineage>
        <taxon>Eukaryota</taxon>
        <taxon>Fungi</taxon>
        <taxon>Fungi incertae sedis</taxon>
        <taxon>Mucoromycota</taxon>
        <taxon>Mucoromycotina</taxon>
        <taxon>Mucoromycetes</taxon>
        <taxon>Mucorales</taxon>
        <taxon>Syncephalastraceae</taxon>
        <taxon>Syncephalastrum</taxon>
    </lineage>
</organism>
<dbReference type="STRING" id="13706.A0A1X2H0P9"/>
<dbReference type="Pfam" id="PF00172">
    <property type="entry name" value="Zn_clus"/>
    <property type="match status" value="1"/>
</dbReference>
<sequence length="278" mass="30709">MQNQSHDFNQLNYDTALYYHPTASMAAPVAGVDSLYDVETSPQQTSYPIPSWASNASLSPVTPVVHDDASPLMNRTPNNITTTSSLSSSSTRSSNSKSRTGGNRSKRPKRKQVKNACVNCQKACKKCDDGRPCQRCIKLGLVATCTNSPRKERKKGVKRGPYKKRQQRKMQLQQQQQQASSQQQVPMLTGDVNMMPLYDDYCPPALDLSRPRQVHERVGCSERQRPIRLCSFDAHDAPPASAAIDHNQHVGWQCSDSPVDGSGRAAASFTDLLLALVF</sequence>
<proteinExistence type="predicted"/>
<dbReference type="Gene3D" id="4.10.240.10">
    <property type="entry name" value="Zn(2)-C6 fungal-type DNA-binding domain"/>
    <property type="match status" value="1"/>
</dbReference>
<name>A0A1X2H0P9_SYNRA</name>
<dbReference type="PANTHER" id="PTHR47659">
    <property type="entry name" value="ZN(II)2CYS6 TRANSCRIPTION FACTOR (EUROFUNG)-RELATED"/>
    <property type="match status" value="1"/>
</dbReference>
<accession>A0A1X2H0P9</accession>
<feature type="domain" description="Zn(2)-C6 fungal-type" evidence="4">
    <location>
        <begin position="116"/>
        <end position="147"/>
    </location>
</feature>
<dbReference type="PROSITE" id="PS50048">
    <property type="entry name" value="ZN2_CY6_FUNGAL_2"/>
    <property type="match status" value="1"/>
</dbReference>
<dbReference type="InterPro" id="IPR001138">
    <property type="entry name" value="Zn2Cys6_DnaBD"/>
</dbReference>